<proteinExistence type="predicted"/>
<dbReference type="PANTHER" id="PTHR33133">
    <property type="entry name" value="OS08G0107100 PROTEIN-RELATED"/>
    <property type="match status" value="1"/>
</dbReference>
<dbReference type="Gramene" id="evm.model.04.2257">
    <property type="protein sequence ID" value="cds.evm.model.04.2257"/>
    <property type="gene ID" value="evm.TU.04.2257"/>
</dbReference>
<keyword evidence="2" id="KW-1133">Transmembrane helix</keyword>
<evidence type="ECO:0000259" key="3">
    <source>
        <dbReference type="Pfam" id="PF04419"/>
    </source>
</evidence>
<evidence type="ECO:0000313" key="4">
    <source>
        <dbReference type="EnsemblPlants" id="cds.evm.model.04.2257"/>
    </source>
</evidence>
<evidence type="ECO:0000256" key="2">
    <source>
        <dbReference type="SAM" id="Phobius"/>
    </source>
</evidence>
<feature type="transmembrane region" description="Helical" evidence="2">
    <location>
        <begin position="279"/>
        <end position="298"/>
    </location>
</feature>
<feature type="compositionally biased region" description="Gly residues" evidence="1">
    <location>
        <begin position="406"/>
        <end position="419"/>
    </location>
</feature>
<reference evidence="4" key="1">
    <citation type="submission" date="2018-11" db="EMBL/GenBank/DDBJ databases">
        <authorList>
            <person name="Grassa J C."/>
        </authorList>
    </citation>
    <scope>NUCLEOTIDE SEQUENCE [LARGE SCALE GENOMIC DNA]</scope>
</reference>
<dbReference type="AlphaFoldDB" id="A0A803PG58"/>
<feature type="transmembrane region" description="Helical" evidence="2">
    <location>
        <begin position="149"/>
        <end position="166"/>
    </location>
</feature>
<keyword evidence="5" id="KW-1185">Reference proteome</keyword>
<evidence type="ECO:0000256" key="1">
    <source>
        <dbReference type="SAM" id="MobiDB-lite"/>
    </source>
</evidence>
<dbReference type="Pfam" id="PF04419">
    <property type="entry name" value="SERF-like_N"/>
    <property type="match status" value="1"/>
</dbReference>
<keyword evidence="2" id="KW-0812">Transmembrane</keyword>
<feature type="compositionally biased region" description="Basic and acidic residues" evidence="1">
    <location>
        <begin position="356"/>
        <end position="368"/>
    </location>
</feature>
<dbReference type="InterPro" id="IPR007513">
    <property type="entry name" value="SERF-like_N"/>
</dbReference>
<dbReference type="EnsemblPlants" id="evm.model.04.2257">
    <property type="protein sequence ID" value="cds.evm.model.04.2257"/>
    <property type="gene ID" value="evm.TU.04.2257"/>
</dbReference>
<accession>A0A803PG58</accession>
<dbReference type="EMBL" id="UZAU01000406">
    <property type="status" value="NOT_ANNOTATED_CDS"/>
    <property type="molecule type" value="Genomic_DNA"/>
</dbReference>
<protein>
    <recommendedName>
        <fullName evidence="3">Small EDRK-rich factor-like N-terminal domain-containing protein</fullName>
    </recommendedName>
</protein>
<dbReference type="PANTHER" id="PTHR33133:SF21">
    <property type="entry name" value="TRANSMEMBRANE PROTEIN"/>
    <property type="match status" value="1"/>
</dbReference>
<feature type="domain" description="Small EDRK-rich factor-like N-terminal" evidence="3">
    <location>
        <begin position="356"/>
        <end position="389"/>
    </location>
</feature>
<reference evidence="4" key="2">
    <citation type="submission" date="2021-03" db="UniProtKB">
        <authorList>
            <consortium name="EnsemblPlants"/>
        </authorList>
    </citation>
    <scope>IDENTIFICATION</scope>
</reference>
<organism evidence="4 5">
    <name type="scientific">Cannabis sativa</name>
    <name type="common">Hemp</name>
    <name type="synonym">Marijuana</name>
    <dbReference type="NCBI Taxonomy" id="3483"/>
    <lineage>
        <taxon>Eukaryota</taxon>
        <taxon>Viridiplantae</taxon>
        <taxon>Streptophyta</taxon>
        <taxon>Embryophyta</taxon>
        <taxon>Tracheophyta</taxon>
        <taxon>Spermatophyta</taxon>
        <taxon>Magnoliopsida</taxon>
        <taxon>eudicotyledons</taxon>
        <taxon>Gunneridae</taxon>
        <taxon>Pentapetalae</taxon>
        <taxon>rosids</taxon>
        <taxon>fabids</taxon>
        <taxon>Rosales</taxon>
        <taxon>Cannabaceae</taxon>
        <taxon>Cannabis</taxon>
    </lineage>
</organism>
<dbReference type="Proteomes" id="UP000596661">
    <property type="component" value="Chromosome 4"/>
</dbReference>
<keyword evidence="2" id="KW-0472">Membrane</keyword>
<name>A0A803PG58_CANSA</name>
<feature type="compositionally biased region" description="Basic and acidic residues" evidence="1">
    <location>
        <begin position="386"/>
        <end position="401"/>
    </location>
</feature>
<sequence length="419" mass="46680">MSERDETIIMSQTQESSIFLTPKIFFQSIQIFLQNKQIFFSIFTLITLPLSALLFSLSLSSHPSKSRIYHLEYLASLASTQFEARHVWKDSREDAASIFRAKILFFPPCYALSLLAAISTVSSVNLAVNGKRPTLNSAVTAFKLTWKRPFVTSIVVYALLLAYVQIPRTLSAVFYSPAPRLFILTVGSIVEVYLMAVMSLGMVVSIAEDNFGWDAIRVGSGIMSERRVTGWVLSAVFVFVTGLIARDMEKLMNDQDPFGKPTSTVVIVARGVVDKVGLIGLYGVVMLWGYVVTTVFYCDCRRQYGNKSEIENVTLTVSPTVAESVRSFGVWWWRSHIKRPFESSVAKYVACEQSERGNQRAKDRERAQARAGQKPKNPKNDGLTPEQRRERDAKALQEKLARKSGQAGGGNNGVLGGKN</sequence>
<feature type="region of interest" description="Disordered" evidence="1">
    <location>
        <begin position="356"/>
        <end position="419"/>
    </location>
</feature>
<feature type="transmembrane region" description="Helical" evidence="2">
    <location>
        <begin position="38"/>
        <end position="59"/>
    </location>
</feature>
<feature type="transmembrane region" description="Helical" evidence="2">
    <location>
        <begin position="228"/>
        <end position="245"/>
    </location>
</feature>
<evidence type="ECO:0000313" key="5">
    <source>
        <dbReference type="Proteomes" id="UP000596661"/>
    </source>
</evidence>
<feature type="transmembrane region" description="Helical" evidence="2">
    <location>
        <begin position="110"/>
        <end position="128"/>
    </location>
</feature>
<dbReference type="OMA" id="FIGHGME"/>
<feature type="transmembrane region" description="Helical" evidence="2">
    <location>
        <begin position="181"/>
        <end position="207"/>
    </location>
</feature>